<keyword evidence="1" id="KW-0732">Signal</keyword>
<organism evidence="2 3">
    <name type="scientific">Candidatus Woesebacteria bacterium RBG_19FT_COMBO_37_29</name>
    <dbReference type="NCBI Taxonomy" id="1802486"/>
    <lineage>
        <taxon>Bacteria</taxon>
        <taxon>Candidatus Woeseibacteriota</taxon>
    </lineage>
</organism>
<comment type="caution">
    <text evidence="2">The sequence shown here is derived from an EMBL/GenBank/DDBJ whole genome shotgun (WGS) entry which is preliminary data.</text>
</comment>
<dbReference type="Gene3D" id="2.60.40.4070">
    <property type="match status" value="1"/>
</dbReference>
<dbReference type="AlphaFoldDB" id="A0A1F7XPY9"/>
<feature type="chain" id="PRO_5009533754" description="Secretion system C-terminal sorting domain-containing protein" evidence="1">
    <location>
        <begin position="18"/>
        <end position="769"/>
    </location>
</feature>
<gene>
    <name evidence="2" type="ORF">A2V55_03120</name>
</gene>
<protein>
    <recommendedName>
        <fullName evidence="4">Secretion system C-terminal sorting domain-containing protein</fullName>
    </recommendedName>
</protein>
<dbReference type="EMBL" id="MGFY01000008">
    <property type="protein sequence ID" value="OGM17104.1"/>
    <property type="molecule type" value="Genomic_DNA"/>
</dbReference>
<accession>A0A1F7XPY9</accession>
<name>A0A1F7XPY9_9BACT</name>
<evidence type="ECO:0000256" key="1">
    <source>
        <dbReference type="SAM" id="SignalP"/>
    </source>
</evidence>
<reference evidence="2 3" key="1">
    <citation type="journal article" date="2016" name="Nat. Commun.">
        <title>Thousands of microbial genomes shed light on interconnected biogeochemical processes in an aquifer system.</title>
        <authorList>
            <person name="Anantharaman K."/>
            <person name="Brown C.T."/>
            <person name="Hug L.A."/>
            <person name="Sharon I."/>
            <person name="Castelle C.J."/>
            <person name="Probst A.J."/>
            <person name="Thomas B.C."/>
            <person name="Singh A."/>
            <person name="Wilkins M.J."/>
            <person name="Karaoz U."/>
            <person name="Brodie E.L."/>
            <person name="Williams K.H."/>
            <person name="Hubbard S.S."/>
            <person name="Banfield J.F."/>
        </authorList>
    </citation>
    <scope>NUCLEOTIDE SEQUENCE [LARGE SCALE GENOMIC DNA]</scope>
</reference>
<evidence type="ECO:0000313" key="3">
    <source>
        <dbReference type="Proteomes" id="UP000178401"/>
    </source>
</evidence>
<evidence type="ECO:0000313" key="2">
    <source>
        <dbReference type="EMBL" id="OGM17104.1"/>
    </source>
</evidence>
<feature type="signal peptide" evidence="1">
    <location>
        <begin position="1"/>
        <end position="17"/>
    </location>
</feature>
<evidence type="ECO:0008006" key="4">
    <source>
        <dbReference type="Google" id="ProtNLM"/>
    </source>
</evidence>
<dbReference type="Proteomes" id="UP000178401">
    <property type="component" value="Unassembled WGS sequence"/>
</dbReference>
<sequence>MKKIFLLIVLSSTLLFSQDEFLVNTFKDSTQRWPSIDKDGDGNYYVVWQSINLVSSISPYPICLQQFNSNNVKVGSEIVVNEATGNKQEKPVIATNATGRSVVTWSSFTDLASVYDIKARVFNQNLHQGNEILVNTTIPNSQSNPSAAIRTNGEFIIAWDSWNQDGGDRSVFAQRFDAGGNKVGSELRANTTTAYSQAKPRVKYFSDGKFIIIWESFKQDGSGYGMYGRIFNADGTEFINEFQINTYTTDYQWYGDVEVFDDDSFIVAWCSWEQDGDDGGIYVQRFNASGLKVGDEVRVNKTTAQYQWLPKIKKLTGKNVAVVWSSWKQDGSREGIVAAFIDENNQRYTFETLVNNYTESFQWEPDFIVTAEDEILVVWSSWEQFGGDYDIVGKRIKLNKPQGVINPSFYIHPDGTTTARIVTHVVDSTALTEHTYRVSFQVPGSSDTVYAKIEDQNNSQIKIQNFPINKGENIFYLTPVFDGAAVEFLPQFKLELDLNNYFINNSGSNLIFTNVLPTSGQKLIAPIDVGLIWGSTDTLSTGQYIAPLDTALSITGQKNVIVPFITRNLNDNSKLTILVKELASTKNFKWDPKEDIVFITPPPYQVNLFNTHAQINSNVPVGEVILPNIGDTNLVLTKRPITPADTFYFTTNRAYIVADAIDENILPEKFELFQNYPNPFNPLTTIGYAIPLLRGNEGGVFVNLVVYDILGKKIATLVNEELSPGAYNISFDTQQYQLASGVYFYRLQVYPIESRTRQYSNTKKMVLLR</sequence>
<proteinExistence type="predicted"/>